<protein>
    <submittedName>
        <fullName evidence="2">HNH endonuclease</fullName>
    </submittedName>
</protein>
<evidence type="ECO:0000313" key="2">
    <source>
        <dbReference type="EMBL" id="EKA62859.1"/>
    </source>
</evidence>
<dbReference type="STRING" id="1210046.B277_00325"/>
<keyword evidence="2" id="KW-0378">Hydrolase</keyword>
<sequence>MRVGGGDRWVSGATIPGVGFVPPDVVAAVVGRLDTRVGRALLDARTGTLLETSTSSYAIPRAQRDFVATRDGTCRMWGCDRPVESRRLGWSADVDHATPWPRGETSPANLSDLCRHHHQVKHSPRWGHRLREDGSTEWVTPGGVVAFTYPVHAVDAEGSSPLAGTNEPDEGSPASPSSPPVGTTEAEEDAPPF</sequence>
<name>K1E2G7_9MICO</name>
<dbReference type="EMBL" id="ALWX01000001">
    <property type="protein sequence ID" value="EKA62859.1"/>
    <property type="molecule type" value="Genomic_DNA"/>
</dbReference>
<comment type="caution">
    <text evidence="2">The sequence shown here is derived from an EMBL/GenBank/DDBJ whole genome shotgun (WGS) entry which is preliminary data.</text>
</comment>
<dbReference type="InterPro" id="IPR003615">
    <property type="entry name" value="HNH_nuc"/>
</dbReference>
<dbReference type="Proteomes" id="UP000004474">
    <property type="component" value="Unassembled WGS sequence"/>
</dbReference>
<reference evidence="2 3" key="1">
    <citation type="journal article" date="2012" name="J. Bacteriol.">
        <title>Genome Sequence of Janibacter hoylei MTCC8307, Isolated from the Stratospheric Air.</title>
        <authorList>
            <person name="Pawar S.P."/>
            <person name="Dhotre D.P."/>
            <person name="Shetty S.A."/>
            <person name="Chowdhury S.P."/>
            <person name="Chaudhari B.L."/>
            <person name="Shouche Y.S."/>
        </authorList>
    </citation>
    <scope>NUCLEOTIDE SEQUENCE [LARGE SCALE GENOMIC DNA]</scope>
    <source>
        <strain evidence="2 3">PVAS-1</strain>
    </source>
</reference>
<evidence type="ECO:0000256" key="1">
    <source>
        <dbReference type="SAM" id="MobiDB-lite"/>
    </source>
</evidence>
<keyword evidence="2" id="KW-0255">Endonuclease</keyword>
<organism evidence="2 3">
    <name type="scientific">Janibacter hoylei PVAS-1</name>
    <dbReference type="NCBI Taxonomy" id="1210046"/>
    <lineage>
        <taxon>Bacteria</taxon>
        <taxon>Bacillati</taxon>
        <taxon>Actinomycetota</taxon>
        <taxon>Actinomycetes</taxon>
        <taxon>Micrococcales</taxon>
        <taxon>Intrasporangiaceae</taxon>
        <taxon>Janibacter</taxon>
    </lineage>
</organism>
<keyword evidence="2" id="KW-0540">Nuclease</keyword>
<feature type="region of interest" description="Disordered" evidence="1">
    <location>
        <begin position="156"/>
        <end position="193"/>
    </location>
</feature>
<dbReference type="eggNOG" id="COG1403">
    <property type="taxonomic scope" value="Bacteria"/>
</dbReference>
<accession>K1E2G7</accession>
<proteinExistence type="predicted"/>
<dbReference type="AlphaFoldDB" id="K1E2G7"/>
<dbReference type="CDD" id="cd00085">
    <property type="entry name" value="HNHc"/>
    <property type="match status" value="1"/>
</dbReference>
<gene>
    <name evidence="2" type="ORF">B277_00325</name>
</gene>
<dbReference type="GO" id="GO:0004519">
    <property type="term" value="F:endonuclease activity"/>
    <property type="evidence" value="ECO:0007669"/>
    <property type="project" value="UniProtKB-KW"/>
</dbReference>
<evidence type="ECO:0000313" key="3">
    <source>
        <dbReference type="Proteomes" id="UP000004474"/>
    </source>
</evidence>